<proteinExistence type="inferred from homology"/>
<dbReference type="PANTHER" id="PTHR13327:SF0">
    <property type="entry name" value="NADH DEHYDROGENASE [UBIQUINONE] 1 BETA SUBCOMPLEX SUBUNIT 11, MITOCHONDRIAL"/>
    <property type="match status" value="1"/>
</dbReference>
<dbReference type="InterPro" id="IPR019329">
    <property type="entry name" value="NADH_UbQ_OxRdtase_ESSS_su"/>
</dbReference>
<evidence type="ECO:0000256" key="7">
    <source>
        <dbReference type="ARBA" id="ARBA00022692"/>
    </source>
</evidence>
<evidence type="ECO:0000256" key="10">
    <source>
        <dbReference type="ARBA" id="ARBA00022982"/>
    </source>
</evidence>
<reference evidence="18" key="1">
    <citation type="journal article" date="2021" name="Mol. Ecol. Resour.">
        <title>Apolygus lucorum genome provides insights into omnivorousness and mesophyll feeding.</title>
        <authorList>
            <person name="Liu Y."/>
            <person name="Liu H."/>
            <person name="Wang H."/>
            <person name="Huang T."/>
            <person name="Liu B."/>
            <person name="Yang B."/>
            <person name="Yin L."/>
            <person name="Li B."/>
            <person name="Zhang Y."/>
            <person name="Zhang S."/>
            <person name="Jiang F."/>
            <person name="Zhang X."/>
            <person name="Ren Y."/>
            <person name="Wang B."/>
            <person name="Wang S."/>
            <person name="Lu Y."/>
            <person name="Wu K."/>
            <person name="Fan W."/>
            <person name="Wang G."/>
        </authorList>
    </citation>
    <scope>NUCLEOTIDE SEQUENCE</scope>
    <source>
        <strain evidence="18">12Hb</strain>
    </source>
</reference>
<evidence type="ECO:0000256" key="6">
    <source>
        <dbReference type="ARBA" id="ARBA00022660"/>
    </source>
</evidence>
<evidence type="ECO:0000256" key="9">
    <source>
        <dbReference type="ARBA" id="ARBA00022946"/>
    </source>
</evidence>
<keyword evidence="9" id="KW-0809">Transit peptide</keyword>
<evidence type="ECO:0000256" key="4">
    <source>
        <dbReference type="ARBA" id="ARBA00018632"/>
    </source>
</evidence>
<keyword evidence="8" id="KW-0999">Mitochondrion inner membrane</keyword>
<name>A0A8S9XD34_APOLU</name>
<evidence type="ECO:0000256" key="13">
    <source>
        <dbReference type="ARBA" id="ARBA00023136"/>
    </source>
</evidence>
<evidence type="ECO:0000256" key="14">
    <source>
        <dbReference type="ARBA" id="ARBA00030753"/>
    </source>
</evidence>
<keyword evidence="12" id="KW-0496">Mitochondrion</keyword>
<evidence type="ECO:0000256" key="1">
    <source>
        <dbReference type="ARBA" id="ARBA00003195"/>
    </source>
</evidence>
<dbReference type="EMBL" id="WIXP02000008">
    <property type="protein sequence ID" value="KAF6206489.1"/>
    <property type="molecule type" value="Genomic_DNA"/>
</dbReference>
<dbReference type="GO" id="GO:0005743">
    <property type="term" value="C:mitochondrial inner membrane"/>
    <property type="evidence" value="ECO:0007669"/>
    <property type="project" value="UniProtKB-SubCell"/>
</dbReference>
<protein>
    <recommendedName>
        <fullName evidence="4">NADH dehydrogenase [ubiquinone] 1 beta subcomplex subunit 11, mitochondrial</fullName>
    </recommendedName>
    <alternativeName>
        <fullName evidence="15">Complex I-ESSS</fullName>
    </alternativeName>
    <alternativeName>
        <fullName evidence="14">NADH-ubiquinone oxidoreductase ESSS subunit</fullName>
    </alternativeName>
</protein>
<comment type="caution">
    <text evidence="18">The sequence shown here is derived from an EMBL/GenBank/DDBJ whole genome shotgun (WGS) entry which is preliminary data.</text>
</comment>
<evidence type="ECO:0000313" key="19">
    <source>
        <dbReference type="Proteomes" id="UP000466442"/>
    </source>
</evidence>
<evidence type="ECO:0000256" key="2">
    <source>
        <dbReference type="ARBA" id="ARBA00004434"/>
    </source>
</evidence>
<keyword evidence="7 17" id="KW-0812">Transmembrane</keyword>
<comment type="subcellular location">
    <subcellularLocation>
        <location evidence="2">Mitochondrion inner membrane</location>
        <topology evidence="2">Single-pass membrane protein</topology>
    </subcellularLocation>
</comment>
<comment type="similarity">
    <text evidence="3">Belongs to the complex I NDUFB11 subunit family.</text>
</comment>
<keyword evidence="5" id="KW-0813">Transport</keyword>
<evidence type="ECO:0000256" key="8">
    <source>
        <dbReference type="ARBA" id="ARBA00022792"/>
    </source>
</evidence>
<keyword evidence="10" id="KW-0249">Electron transport</keyword>
<dbReference type="Pfam" id="PF10183">
    <property type="entry name" value="ESSS"/>
    <property type="match status" value="1"/>
</dbReference>
<keyword evidence="6" id="KW-0679">Respiratory chain</keyword>
<comment type="function">
    <text evidence="1">Accessory subunit of the mitochondrial membrane respiratory chain NADH dehydrogenase (Complex I), that is believed not to be involved in catalysis. Complex I functions in the transfer of electrons from NADH to the respiratory chain. The immediate electron acceptor for the enzyme is believed to be ubiquinone.</text>
</comment>
<evidence type="ECO:0000256" key="15">
    <source>
        <dbReference type="ARBA" id="ARBA00031387"/>
    </source>
</evidence>
<organism evidence="18 19">
    <name type="scientific">Apolygus lucorum</name>
    <name type="common">Small green plant bug</name>
    <name type="synonym">Lygocoris lucorum</name>
    <dbReference type="NCBI Taxonomy" id="248454"/>
    <lineage>
        <taxon>Eukaryota</taxon>
        <taxon>Metazoa</taxon>
        <taxon>Ecdysozoa</taxon>
        <taxon>Arthropoda</taxon>
        <taxon>Hexapoda</taxon>
        <taxon>Insecta</taxon>
        <taxon>Pterygota</taxon>
        <taxon>Neoptera</taxon>
        <taxon>Paraneoptera</taxon>
        <taxon>Hemiptera</taxon>
        <taxon>Heteroptera</taxon>
        <taxon>Panheteroptera</taxon>
        <taxon>Cimicomorpha</taxon>
        <taxon>Miridae</taxon>
        <taxon>Mirini</taxon>
        <taxon>Apolygus</taxon>
    </lineage>
</organism>
<keyword evidence="13 17" id="KW-0472">Membrane</keyword>
<evidence type="ECO:0000313" key="18">
    <source>
        <dbReference type="EMBL" id="KAF6206489.1"/>
    </source>
</evidence>
<dbReference type="PANTHER" id="PTHR13327">
    <property type="entry name" value="NADH-UBIQUINONE OXIDOREDUCTASE ESSS SUBUNIT, MITOCHONDRIAL PRECURSOR"/>
    <property type="match status" value="1"/>
</dbReference>
<dbReference type="OrthoDB" id="5917019at2759"/>
<keyword evidence="11 17" id="KW-1133">Transmembrane helix</keyword>
<dbReference type="AlphaFoldDB" id="A0A8S9XD34"/>
<keyword evidence="19" id="KW-1185">Reference proteome</keyword>
<accession>A0A8S9XD34</accession>
<evidence type="ECO:0000256" key="12">
    <source>
        <dbReference type="ARBA" id="ARBA00023128"/>
    </source>
</evidence>
<evidence type="ECO:0000256" key="11">
    <source>
        <dbReference type="ARBA" id="ARBA00022989"/>
    </source>
</evidence>
<comment type="subunit">
    <text evidence="16">Complex I is composed of 45 different subunits. Interacts with BCAP31.</text>
</comment>
<feature type="transmembrane region" description="Helical" evidence="17">
    <location>
        <begin position="82"/>
        <end position="104"/>
    </location>
</feature>
<evidence type="ECO:0000256" key="17">
    <source>
        <dbReference type="SAM" id="Phobius"/>
    </source>
</evidence>
<evidence type="ECO:0000256" key="16">
    <source>
        <dbReference type="ARBA" id="ARBA00046528"/>
    </source>
</evidence>
<evidence type="ECO:0000256" key="5">
    <source>
        <dbReference type="ARBA" id="ARBA00022448"/>
    </source>
</evidence>
<gene>
    <name evidence="18" type="ORF">GE061_017722</name>
</gene>
<evidence type="ECO:0000256" key="3">
    <source>
        <dbReference type="ARBA" id="ARBA00008915"/>
    </source>
</evidence>
<dbReference type="Proteomes" id="UP000466442">
    <property type="component" value="Unassembled WGS sequence"/>
</dbReference>
<sequence length="158" mass="18173">MTEKKAINRNRMSALTRIWSLSRSKCSRLSILSSSRNISTSKKKQETATLNPTVAETATKVEEKNWMSYGFSHHDKDEDRHFMHALTFMGVSVVIVFGGMLLAYRPDDLCRDWAQREGYLELRRREKLGLPLVDPNYIPLDKIKLPTDEELGDTEIVV</sequence>